<evidence type="ECO:0000256" key="1">
    <source>
        <dbReference type="ARBA" id="ARBA00009798"/>
    </source>
</evidence>
<keyword evidence="2 4" id="KW-0648">Protein biosynthesis</keyword>
<proteinExistence type="inferred from homology"/>
<dbReference type="CDD" id="cd00002">
    <property type="entry name" value="YbaK_deacylase"/>
    <property type="match status" value="1"/>
</dbReference>
<dbReference type="PANTHER" id="PTHR30411:SF0">
    <property type="entry name" value="CYS-TRNA(PRO)_CYS-TRNA(CYS) DEACYLASE YBAK"/>
    <property type="match status" value="1"/>
</dbReference>
<sequence length="166" mass="17794">MTPAVMVAKQAKIDFFLHEYSHDPAAVSYGVEAAEALGLDADRVYKTLLVQLSASRESLVVALVPVNSQLNIKAVASYFKAKQAVMAEPIIAERTTGYLVGGISPLGQKKTLPLLLDQSAMICKTIFISGGKRGLEMELNPNDLLSLTSGKVAAIKKQALQKSSFN</sequence>
<reference evidence="6 7" key="1">
    <citation type="submission" date="2022-11" db="EMBL/GenBank/DDBJ databases">
        <title>Spartinivicinus poritis sp. nov., isolated from scleractinian coral Porites lutea.</title>
        <authorList>
            <person name="Zhang G."/>
            <person name="Cai L."/>
            <person name="Wei Q."/>
        </authorList>
    </citation>
    <scope>NUCLEOTIDE SEQUENCE [LARGE SCALE GENOMIC DNA]</scope>
    <source>
        <strain evidence="6 7">A2-2</strain>
    </source>
</reference>
<protein>
    <recommendedName>
        <fullName evidence="4">Cys-tRNA(Pro)/Cys-tRNA(Cys) deacylase</fullName>
        <ecNumber evidence="4">4.2.-.-</ecNumber>
    </recommendedName>
</protein>
<dbReference type="PANTHER" id="PTHR30411">
    <property type="entry name" value="CYTOPLASMIC PROTEIN"/>
    <property type="match status" value="1"/>
</dbReference>
<evidence type="ECO:0000313" key="7">
    <source>
        <dbReference type="Proteomes" id="UP001528823"/>
    </source>
</evidence>
<dbReference type="NCBIfam" id="TIGR00011">
    <property type="entry name" value="YbaK_EbsC"/>
    <property type="match status" value="1"/>
</dbReference>
<dbReference type="InterPro" id="IPR004369">
    <property type="entry name" value="Prolyl-tRNA_editing_YbaK/EbsC"/>
</dbReference>
<dbReference type="EC" id="4.2.-.-" evidence="4"/>
<evidence type="ECO:0000313" key="6">
    <source>
        <dbReference type="EMBL" id="MDE1461088.1"/>
    </source>
</evidence>
<evidence type="ECO:0000256" key="4">
    <source>
        <dbReference type="PIRNR" id="PIRNR006181"/>
    </source>
</evidence>
<organism evidence="6 7">
    <name type="scientific">Spartinivicinus poritis</name>
    <dbReference type="NCBI Taxonomy" id="2994640"/>
    <lineage>
        <taxon>Bacteria</taxon>
        <taxon>Pseudomonadati</taxon>
        <taxon>Pseudomonadota</taxon>
        <taxon>Gammaproteobacteria</taxon>
        <taxon>Oceanospirillales</taxon>
        <taxon>Zooshikellaceae</taxon>
        <taxon>Spartinivicinus</taxon>
    </lineage>
</organism>
<keyword evidence="7" id="KW-1185">Reference proteome</keyword>
<feature type="domain" description="YbaK/aminoacyl-tRNA synthetase-associated" evidence="5">
    <location>
        <begin position="31"/>
        <end position="146"/>
    </location>
</feature>
<dbReference type="Proteomes" id="UP001528823">
    <property type="component" value="Unassembled WGS sequence"/>
</dbReference>
<keyword evidence="3 4" id="KW-0456">Lyase</keyword>
<dbReference type="InterPro" id="IPR007214">
    <property type="entry name" value="YbaK/aa-tRNA-synth-assoc-dom"/>
</dbReference>
<dbReference type="RefSeq" id="WP_274687458.1">
    <property type="nucleotide sequence ID" value="NZ_JAPMOU010000003.1"/>
</dbReference>
<dbReference type="SUPFAM" id="SSF55826">
    <property type="entry name" value="YbaK/ProRS associated domain"/>
    <property type="match status" value="1"/>
</dbReference>
<comment type="similarity">
    <text evidence="1 4">Belongs to the prolyl-tRNA editing family. YbaK/EbsC subfamily.</text>
</comment>
<dbReference type="PIRSF" id="PIRSF006181">
    <property type="entry name" value="EbsC_YbaK"/>
    <property type="match status" value="1"/>
</dbReference>
<comment type="caution">
    <text evidence="6">The sequence shown here is derived from an EMBL/GenBank/DDBJ whole genome shotgun (WGS) entry which is preliminary data.</text>
</comment>
<dbReference type="InterPro" id="IPR036754">
    <property type="entry name" value="YbaK/aa-tRNA-synt-asso_dom_sf"/>
</dbReference>
<evidence type="ECO:0000256" key="3">
    <source>
        <dbReference type="ARBA" id="ARBA00023239"/>
    </source>
</evidence>
<dbReference type="EMBL" id="JAPMOU010000003">
    <property type="protein sequence ID" value="MDE1461088.1"/>
    <property type="molecule type" value="Genomic_DNA"/>
</dbReference>
<accession>A0ABT5U400</accession>
<dbReference type="Pfam" id="PF04073">
    <property type="entry name" value="tRNA_edit"/>
    <property type="match status" value="1"/>
</dbReference>
<dbReference type="Gene3D" id="3.90.960.10">
    <property type="entry name" value="YbaK/aminoacyl-tRNA synthetase-associated domain"/>
    <property type="match status" value="1"/>
</dbReference>
<name>A0ABT5U400_9GAMM</name>
<evidence type="ECO:0000259" key="5">
    <source>
        <dbReference type="Pfam" id="PF04073"/>
    </source>
</evidence>
<evidence type="ECO:0000256" key="2">
    <source>
        <dbReference type="ARBA" id="ARBA00022917"/>
    </source>
</evidence>
<gene>
    <name evidence="6" type="primary">ybaK</name>
    <name evidence="6" type="ORF">ORQ98_03810</name>
</gene>